<dbReference type="PROSITE" id="PS00674">
    <property type="entry name" value="AAA"/>
    <property type="match status" value="1"/>
</dbReference>
<dbReference type="PROSITE" id="PS50181">
    <property type="entry name" value="FBOX"/>
    <property type="match status" value="1"/>
</dbReference>
<dbReference type="SMART" id="SM00256">
    <property type="entry name" value="FBOX"/>
    <property type="match status" value="1"/>
</dbReference>
<dbReference type="Gene3D" id="1.10.8.60">
    <property type="match status" value="2"/>
</dbReference>
<dbReference type="SUPFAM" id="SSF52540">
    <property type="entry name" value="P-loop containing nucleoside triphosphate hydrolases"/>
    <property type="match status" value="2"/>
</dbReference>
<reference evidence="6" key="1">
    <citation type="journal article" date="2010" name="Nat. Biotechnol.">
        <title>Draft genome sequence of the oilseed species Ricinus communis.</title>
        <authorList>
            <person name="Chan A.P."/>
            <person name="Crabtree J."/>
            <person name="Zhao Q."/>
            <person name="Lorenzi H."/>
            <person name="Orvis J."/>
            <person name="Puiu D."/>
            <person name="Melake-Berhan A."/>
            <person name="Jones K.M."/>
            <person name="Redman J."/>
            <person name="Chen G."/>
            <person name="Cahoon E.B."/>
            <person name="Gedil M."/>
            <person name="Stanke M."/>
            <person name="Haas B.J."/>
            <person name="Wortman J.R."/>
            <person name="Fraser-Liggett C.M."/>
            <person name="Ravel J."/>
            <person name="Rabinowicz P.D."/>
        </authorList>
    </citation>
    <scope>NUCLEOTIDE SEQUENCE [LARGE SCALE GENOMIC DNA]</scope>
    <source>
        <strain evidence="6">cv. Hale</strain>
    </source>
</reference>
<dbReference type="GO" id="GO:0005524">
    <property type="term" value="F:ATP binding"/>
    <property type="evidence" value="ECO:0007669"/>
    <property type="project" value="UniProtKB-KW"/>
</dbReference>
<evidence type="ECO:0000259" key="4">
    <source>
        <dbReference type="PROSITE" id="PS50181"/>
    </source>
</evidence>
<dbReference type="InterPro" id="IPR006527">
    <property type="entry name" value="F-box-assoc_dom_typ1"/>
</dbReference>
<sequence length="1029" mass="113710">METHSSSSCYIVNNGNGNNIKYNYSSNNINNINGDENNEWRAEEAIAGNQAALEALRELILFPILYSHEAKRLGLKWPRGLLLYGPPGTGKTSLVRAVVRECGAHLVVISPHSVHKAYAGESEKILREAFSEAVSHTLSGKPSVIFIDEIDALCPRRDARREQDVRLASQLFALMDANTCSSTSLAQVVVVASTNRVDAIDPALRRSERFDAEIEVTTPTEEERFQILKLYTKKLPLEPNVDLQAIAASCNGYVGADLEALCREATVSALKSSEASQNTGAFCLTMEDWKHARSVVGPSITRGVTVEVPKVCWEDIGGLKDLKKKLQQAVEWPIKHSAAFSRMGISPVRGVLLHGPPGCSKTTLAKAAANAAQTSFFSLSGAELYSMYVGEGEALLRNTFQRARLAAPSIIFFDEVDVLAARRGGSSSNSTTVGERLLSTLLTEMDGLEQTKGILVLAATNRPHAIDDALMRPGRFDLVLYVPPPDLEARYEILHVHTRNMKIGNDVDLKRIAEDTELFTGAELEGLCREAGIVALRENISATVVCNRHFQTVKESLRPALTTTGIEKYSSFMKTQMTSSNLIESTANSSSKQKHNVFGSICSSYLYFTFKHFSDELNQRNMALLPHDIITDILSRLPVKSLFWFKCVSKHWLSKHWLSLIGDRGFAEKHLHRVLEDEGIHQRLFANTVVPSSLGLNNDFEDDLEFFNSFPFYGPDVNIVGSCNGLICIALDLSTFFVLNPGTKECRALPDPGSYPDGVAYYGFGYDASADDYKVLKGHTRVVVKEAGYEHHESIVKVFSLRTNSWRTIQDSSPSYLPYPLPGIFVHGALHWSARHGIEPDYSLIASFDLAAEKFKEVPEPKGEDRQSFFTLGVLRGCLSYVKTYVEGNISAIYMMNKYNVMDSWTKEFRFASPSATALSPELLPLCYTKDGVIAMMNSSKELLLCSPKSQMLNVMEITAGHHNFQMIAYLETLVSPYCSNNNNAQKQEVGDVAGEEAAQDDGVVLEIPGVIAQIDDLALYLPFVVLLD</sequence>
<organism evidence="5 6">
    <name type="scientific">Ricinus communis</name>
    <name type="common">Castor bean</name>
    <dbReference type="NCBI Taxonomy" id="3988"/>
    <lineage>
        <taxon>Eukaryota</taxon>
        <taxon>Viridiplantae</taxon>
        <taxon>Streptophyta</taxon>
        <taxon>Embryophyta</taxon>
        <taxon>Tracheophyta</taxon>
        <taxon>Spermatophyta</taxon>
        <taxon>Magnoliopsida</taxon>
        <taxon>eudicotyledons</taxon>
        <taxon>Gunneridae</taxon>
        <taxon>Pentapetalae</taxon>
        <taxon>rosids</taxon>
        <taxon>fabids</taxon>
        <taxon>Malpighiales</taxon>
        <taxon>Euphorbiaceae</taxon>
        <taxon>Acalyphoideae</taxon>
        <taxon>Acalypheae</taxon>
        <taxon>Ricinus</taxon>
    </lineage>
</organism>
<dbReference type="InterPro" id="IPR050168">
    <property type="entry name" value="AAA_ATPase_domain"/>
</dbReference>
<dbReference type="FunFam" id="3.40.50.300:FF:001439">
    <property type="entry name" value="Cell division control protein 48 homolog B"/>
    <property type="match status" value="1"/>
</dbReference>
<keyword evidence="6" id="KW-1185">Reference proteome</keyword>
<dbReference type="InterPro" id="IPR036047">
    <property type="entry name" value="F-box-like_dom_sf"/>
</dbReference>
<dbReference type="InterPro" id="IPR017451">
    <property type="entry name" value="F-box-assoc_interact_dom"/>
</dbReference>
<gene>
    <name evidence="5" type="ORF">RCOM_0118970</name>
</gene>
<dbReference type="Pfam" id="PF00646">
    <property type="entry name" value="F-box"/>
    <property type="match status" value="1"/>
</dbReference>
<dbReference type="Pfam" id="PF00004">
    <property type="entry name" value="AAA"/>
    <property type="match status" value="2"/>
</dbReference>
<dbReference type="Proteomes" id="UP000008311">
    <property type="component" value="Unassembled WGS sequence"/>
</dbReference>
<dbReference type="CDD" id="cd22157">
    <property type="entry name" value="F-box_AtFBW1-like"/>
    <property type="match status" value="1"/>
</dbReference>
<dbReference type="GO" id="GO:0016887">
    <property type="term" value="F:ATP hydrolysis activity"/>
    <property type="evidence" value="ECO:0000318"/>
    <property type="project" value="GO_Central"/>
</dbReference>
<comment type="similarity">
    <text evidence="1">Belongs to the AAA ATPase family.</text>
</comment>
<dbReference type="EC" id="3.6.4.3" evidence="5"/>
<keyword evidence="5" id="KW-0378">Hydrolase</keyword>
<dbReference type="AlphaFoldDB" id="B9SYF3"/>
<dbReference type="InterPro" id="IPR041569">
    <property type="entry name" value="AAA_lid_3"/>
</dbReference>
<dbReference type="InParanoid" id="B9SYF3"/>
<dbReference type="InterPro" id="IPR003959">
    <property type="entry name" value="ATPase_AAA_core"/>
</dbReference>
<dbReference type="Pfam" id="PF17862">
    <property type="entry name" value="AAA_lid_3"/>
    <property type="match status" value="2"/>
</dbReference>
<name>B9SYF3_RICCO</name>
<dbReference type="NCBIfam" id="TIGR01640">
    <property type="entry name" value="F_box_assoc_1"/>
    <property type="match status" value="1"/>
</dbReference>
<protein>
    <submittedName>
        <fullName evidence="5">Transitional endoplasmic reticulum ATPase, putative</fullName>
        <ecNumber evidence="5">3.6.4.3</ecNumber>
    </submittedName>
</protein>
<dbReference type="SUPFAM" id="SSF81383">
    <property type="entry name" value="F-box domain"/>
    <property type="match status" value="1"/>
</dbReference>
<accession>B9SYF3</accession>
<dbReference type="FunFam" id="1.10.8.60:FF:000038">
    <property type="entry name" value="spermatogenesis-associated protein 5-like protein 1"/>
    <property type="match status" value="1"/>
</dbReference>
<evidence type="ECO:0000256" key="3">
    <source>
        <dbReference type="ARBA" id="ARBA00022840"/>
    </source>
</evidence>
<dbReference type="CDD" id="cd19503">
    <property type="entry name" value="RecA-like_CDC48_NLV2_r1-like"/>
    <property type="match status" value="1"/>
</dbReference>
<dbReference type="Gene3D" id="1.20.1280.50">
    <property type="match status" value="1"/>
</dbReference>
<dbReference type="PANTHER" id="PTHR23077:SF117">
    <property type="entry name" value="AAA+ ATPASE DOMAIN-CONTAINING PROTEIN"/>
    <property type="match status" value="1"/>
</dbReference>
<evidence type="ECO:0000313" key="6">
    <source>
        <dbReference type="Proteomes" id="UP000008311"/>
    </source>
</evidence>
<dbReference type="InterPro" id="IPR003960">
    <property type="entry name" value="ATPase_AAA_CS"/>
</dbReference>
<dbReference type="STRING" id="3988.B9SYF3"/>
<feature type="domain" description="F-box" evidence="4">
    <location>
        <begin position="619"/>
        <end position="674"/>
    </location>
</feature>
<dbReference type="Pfam" id="PF07734">
    <property type="entry name" value="FBA_1"/>
    <property type="match status" value="1"/>
</dbReference>
<dbReference type="PANTHER" id="PTHR23077">
    <property type="entry name" value="AAA-FAMILY ATPASE"/>
    <property type="match status" value="1"/>
</dbReference>
<dbReference type="SMART" id="SM00382">
    <property type="entry name" value="AAA"/>
    <property type="match status" value="2"/>
</dbReference>
<proteinExistence type="inferred from homology"/>
<dbReference type="CDD" id="cd19511">
    <property type="entry name" value="RecA-like_CDC48_r2-like"/>
    <property type="match status" value="1"/>
</dbReference>
<keyword evidence="2" id="KW-0547">Nucleotide-binding</keyword>
<evidence type="ECO:0000256" key="2">
    <source>
        <dbReference type="ARBA" id="ARBA00022741"/>
    </source>
</evidence>
<dbReference type="InterPro" id="IPR003593">
    <property type="entry name" value="AAA+_ATPase"/>
</dbReference>
<dbReference type="InterPro" id="IPR027417">
    <property type="entry name" value="P-loop_NTPase"/>
</dbReference>
<keyword evidence="3" id="KW-0067">ATP-binding</keyword>
<evidence type="ECO:0000313" key="5">
    <source>
        <dbReference type="EMBL" id="EEF31360.1"/>
    </source>
</evidence>
<evidence type="ECO:0000256" key="1">
    <source>
        <dbReference type="ARBA" id="ARBA00006914"/>
    </source>
</evidence>
<dbReference type="EMBL" id="EQ974249">
    <property type="protein sequence ID" value="EEF31360.1"/>
    <property type="molecule type" value="Genomic_DNA"/>
</dbReference>
<dbReference type="InterPro" id="IPR001810">
    <property type="entry name" value="F-box_dom"/>
</dbReference>
<dbReference type="FunCoup" id="B9SYF3">
    <property type="interactions" value="742"/>
</dbReference>
<dbReference type="eggNOG" id="KOG0730">
    <property type="taxonomic scope" value="Eukaryota"/>
</dbReference>
<dbReference type="Gene3D" id="3.40.50.300">
    <property type="entry name" value="P-loop containing nucleotide triphosphate hydrolases"/>
    <property type="match status" value="2"/>
</dbReference>
<dbReference type="FunFam" id="3.40.50.300:FF:001107">
    <property type="entry name" value="Cell division control protein 48-B-like protein"/>
    <property type="match status" value="1"/>
</dbReference>